<proteinExistence type="predicted"/>
<accession>A0A9J5Y9L8</accession>
<dbReference type="EMBL" id="JACXVP010000007">
    <property type="protein sequence ID" value="KAG5596232.1"/>
    <property type="molecule type" value="Genomic_DNA"/>
</dbReference>
<keyword evidence="2" id="KW-1185">Reference proteome</keyword>
<reference evidence="1 2" key="1">
    <citation type="submission" date="2020-09" db="EMBL/GenBank/DDBJ databases">
        <title>De no assembly of potato wild relative species, Solanum commersonii.</title>
        <authorList>
            <person name="Cho K."/>
        </authorList>
    </citation>
    <scope>NUCLEOTIDE SEQUENCE [LARGE SCALE GENOMIC DNA]</scope>
    <source>
        <strain evidence="1">LZ3.2</strain>
        <tissue evidence="1">Leaf</tissue>
    </source>
</reference>
<dbReference type="Proteomes" id="UP000824120">
    <property type="component" value="Chromosome 7"/>
</dbReference>
<name>A0A9J5Y9L8_SOLCO</name>
<gene>
    <name evidence="1" type="ORF">H5410_037464</name>
</gene>
<dbReference type="AlphaFoldDB" id="A0A9J5Y9L8"/>
<evidence type="ECO:0000313" key="2">
    <source>
        <dbReference type="Proteomes" id="UP000824120"/>
    </source>
</evidence>
<protein>
    <submittedName>
        <fullName evidence="1">Uncharacterized protein</fullName>
    </submittedName>
</protein>
<sequence length="84" mass="9327">MEVLGNIDHHLDKLLPHQLSNQTCNALLHNRETSGYFMLAPLGLGGYNMIGKAPLLLKLAAEGLLRHKLTVKNVKEVGWTIDQI</sequence>
<comment type="caution">
    <text evidence="1">The sequence shown here is derived from an EMBL/GenBank/DDBJ whole genome shotgun (WGS) entry which is preliminary data.</text>
</comment>
<organism evidence="1 2">
    <name type="scientific">Solanum commersonii</name>
    <name type="common">Commerson's wild potato</name>
    <name type="synonym">Commerson's nightshade</name>
    <dbReference type="NCBI Taxonomy" id="4109"/>
    <lineage>
        <taxon>Eukaryota</taxon>
        <taxon>Viridiplantae</taxon>
        <taxon>Streptophyta</taxon>
        <taxon>Embryophyta</taxon>
        <taxon>Tracheophyta</taxon>
        <taxon>Spermatophyta</taxon>
        <taxon>Magnoliopsida</taxon>
        <taxon>eudicotyledons</taxon>
        <taxon>Gunneridae</taxon>
        <taxon>Pentapetalae</taxon>
        <taxon>asterids</taxon>
        <taxon>lamiids</taxon>
        <taxon>Solanales</taxon>
        <taxon>Solanaceae</taxon>
        <taxon>Solanoideae</taxon>
        <taxon>Solaneae</taxon>
        <taxon>Solanum</taxon>
    </lineage>
</organism>
<evidence type="ECO:0000313" key="1">
    <source>
        <dbReference type="EMBL" id="KAG5596232.1"/>
    </source>
</evidence>